<keyword evidence="1" id="KW-1133">Transmembrane helix</keyword>
<organism evidence="3 4">
    <name type="scientific">Saccharopolyspora spinosa</name>
    <dbReference type="NCBI Taxonomy" id="60894"/>
    <lineage>
        <taxon>Bacteria</taxon>
        <taxon>Bacillati</taxon>
        <taxon>Actinomycetota</taxon>
        <taxon>Actinomycetes</taxon>
        <taxon>Pseudonocardiales</taxon>
        <taxon>Pseudonocardiaceae</taxon>
        <taxon>Saccharopolyspora</taxon>
    </lineage>
</organism>
<proteinExistence type="predicted"/>
<reference evidence="3" key="1">
    <citation type="submission" date="2017-12" db="EMBL/GenBank/DDBJ databases">
        <title>Sequencing the genomes of 1000 Actinobacteria strains.</title>
        <authorList>
            <person name="Klenk H.-P."/>
        </authorList>
    </citation>
    <scope>NUCLEOTIDE SEQUENCE [LARGE SCALE GENOMIC DNA]</scope>
    <source>
        <strain evidence="3">DSM 44228</strain>
    </source>
</reference>
<protein>
    <submittedName>
        <fullName evidence="3">Membrane protein</fullName>
    </submittedName>
</protein>
<comment type="caution">
    <text evidence="3">The sequence shown here is derived from an EMBL/GenBank/DDBJ whole genome shotgun (WGS) entry which is preliminary data.</text>
</comment>
<evidence type="ECO:0000256" key="1">
    <source>
        <dbReference type="SAM" id="Phobius"/>
    </source>
</evidence>
<dbReference type="InterPro" id="IPR018649">
    <property type="entry name" value="SHOCT"/>
</dbReference>
<sequence>MPYWDGYGMGAWGFVVMTVSMVLFWVLIIAAIVAVVRYLGRTGRVERGTGRAEEILAERFARGDIDEEEYRRRLQALSEHDRRRT</sequence>
<evidence type="ECO:0000259" key="2">
    <source>
        <dbReference type="Pfam" id="PF09851"/>
    </source>
</evidence>
<dbReference type="RefSeq" id="WP_029535460.1">
    <property type="nucleotide sequence ID" value="NZ_CP061007.1"/>
</dbReference>
<gene>
    <name evidence="3" type="ORF">A8926_3643</name>
</gene>
<dbReference type="Pfam" id="PF09851">
    <property type="entry name" value="SHOCT"/>
    <property type="match status" value="1"/>
</dbReference>
<name>A0A2N3XYV5_SACSN</name>
<dbReference type="Proteomes" id="UP000233786">
    <property type="component" value="Unassembled WGS sequence"/>
</dbReference>
<keyword evidence="1" id="KW-0812">Transmembrane</keyword>
<evidence type="ECO:0000313" key="4">
    <source>
        <dbReference type="Proteomes" id="UP000233786"/>
    </source>
</evidence>
<keyword evidence="4" id="KW-1185">Reference proteome</keyword>
<dbReference type="STRING" id="994479.GCA_000194155_03577"/>
<dbReference type="EMBL" id="PJNB01000001">
    <property type="protein sequence ID" value="PKW15865.1"/>
    <property type="molecule type" value="Genomic_DNA"/>
</dbReference>
<feature type="transmembrane region" description="Helical" evidence="1">
    <location>
        <begin position="12"/>
        <end position="39"/>
    </location>
</feature>
<keyword evidence="1" id="KW-0472">Membrane</keyword>
<evidence type="ECO:0000313" key="3">
    <source>
        <dbReference type="EMBL" id="PKW15865.1"/>
    </source>
</evidence>
<feature type="domain" description="SHOCT" evidence="2">
    <location>
        <begin position="52"/>
        <end position="77"/>
    </location>
</feature>
<dbReference type="AlphaFoldDB" id="A0A2N3XYV5"/>
<accession>A0A2N3XYV5</accession>